<reference evidence="2 3" key="1">
    <citation type="submission" date="2019-03" db="EMBL/GenBank/DDBJ databases">
        <title>Genomic Encyclopedia of Type Strains, Phase III (KMG-III): the genomes of soil and plant-associated and newly described type strains.</title>
        <authorList>
            <person name="Whitman W."/>
        </authorList>
    </citation>
    <scope>NUCLEOTIDE SEQUENCE [LARGE SCALE GENOMIC DNA]</scope>
    <source>
        <strain evidence="2 3">VKM Ac-2575</strain>
    </source>
</reference>
<dbReference type="RefSeq" id="WP_133978238.1">
    <property type="nucleotide sequence ID" value="NZ_SOCE01000001.1"/>
</dbReference>
<gene>
    <name evidence="2" type="ORF">EV138_2176</name>
</gene>
<proteinExistence type="predicted"/>
<organism evidence="2 3">
    <name type="scientific">Kribbella voronezhensis</name>
    <dbReference type="NCBI Taxonomy" id="2512212"/>
    <lineage>
        <taxon>Bacteria</taxon>
        <taxon>Bacillati</taxon>
        <taxon>Actinomycetota</taxon>
        <taxon>Actinomycetes</taxon>
        <taxon>Propionibacteriales</taxon>
        <taxon>Kribbellaceae</taxon>
        <taxon>Kribbella</taxon>
    </lineage>
</organism>
<comment type="caution">
    <text evidence="2">The sequence shown here is derived from an EMBL/GenBank/DDBJ whole genome shotgun (WGS) entry which is preliminary data.</text>
</comment>
<dbReference type="EMBL" id="SOCE01000001">
    <property type="protein sequence ID" value="TDU88630.1"/>
    <property type="molecule type" value="Genomic_DNA"/>
</dbReference>
<sequence length="133" mass="14384">MRLTVGGVLVYAGMALLLVVQTVRLVTMDRLWVDGVSVAPAGLVVVAAAAALLFLTAVVTRQPLVEGDGPWFITMGWLLLIALTALSFVISLSSSLTSEEAVWVTGPAVFVPFWVRKLEESYREGVEEAQRDH</sequence>
<feature type="transmembrane region" description="Helical" evidence="1">
    <location>
        <begin position="38"/>
        <end position="59"/>
    </location>
</feature>
<name>A0A4R7T9G9_9ACTN</name>
<evidence type="ECO:0008006" key="4">
    <source>
        <dbReference type="Google" id="ProtNLM"/>
    </source>
</evidence>
<feature type="transmembrane region" description="Helical" evidence="1">
    <location>
        <begin position="71"/>
        <end position="90"/>
    </location>
</feature>
<dbReference type="Proteomes" id="UP000295151">
    <property type="component" value="Unassembled WGS sequence"/>
</dbReference>
<feature type="transmembrane region" description="Helical" evidence="1">
    <location>
        <begin position="6"/>
        <end position="26"/>
    </location>
</feature>
<accession>A0A4R7T9G9</accession>
<dbReference type="OrthoDB" id="3829963at2"/>
<keyword evidence="3" id="KW-1185">Reference proteome</keyword>
<protein>
    <recommendedName>
        <fullName evidence="4">Integral membrane protein</fullName>
    </recommendedName>
</protein>
<evidence type="ECO:0000313" key="2">
    <source>
        <dbReference type="EMBL" id="TDU88630.1"/>
    </source>
</evidence>
<keyword evidence="1" id="KW-0812">Transmembrane</keyword>
<dbReference type="AlphaFoldDB" id="A0A4R7T9G9"/>
<keyword evidence="1" id="KW-1133">Transmembrane helix</keyword>
<keyword evidence="1" id="KW-0472">Membrane</keyword>
<evidence type="ECO:0000313" key="3">
    <source>
        <dbReference type="Proteomes" id="UP000295151"/>
    </source>
</evidence>
<evidence type="ECO:0000256" key="1">
    <source>
        <dbReference type="SAM" id="Phobius"/>
    </source>
</evidence>